<dbReference type="Pfam" id="PF02900">
    <property type="entry name" value="LigB"/>
    <property type="match status" value="1"/>
</dbReference>
<dbReference type="GO" id="GO:0008198">
    <property type="term" value="F:ferrous iron binding"/>
    <property type="evidence" value="ECO:0007669"/>
    <property type="project" value="InterPro"/>
</dbReference>
<evidence type="ECO:0000256" key="2">
    <source>
        <dbReference type="ARBA" id="ARBA00007581"/>
    </source>
</evidence>
<keyword evidence="7" id="KW-0223">Dioxygenase</keyword>
<dbReference type="PANTHER" id="PTHR30096:SF0">
    <property type="entry name" value="4,5-DOPA DIOXYGENASE EXTRADIOL-LIKE PROTEIN"/>
    <property type="match status" value="1"/>
</dbReference>
<dbReference type="AlphaFoldDB" id="A0A918JPB6"/>
<gene>
    <name evidence="7" type="ORF">GCM10007391_25470</name>
</gene>
<proteinExistence type="inferred from homology"/>
<dbReference type="Gene3D" id="3.40.830.10">
    <property type="entry name" value="LigB-like"/>
    <property type="match status" value="1"/>
</dbReference>
<accession>A0A918JPB6</accession>
<dbReference type="GO" id="GO:0008270">
    <property type="term" value="F:zinc ion binding"/>
    <property type="evidence" value="ECO:0007669"/>
    <property type="project" value="InterPro"/>
</dbReference>
<organism evidence="7 8">
    <name type="scientific">Alteromonas halophila</name>
    <dbReference type="NCBI Taxonomy" id="516698"/>
    <lineage>
        <taxon>Bacteria</taxon>
        <taxon>Pseudomonadati</taxon>
        <taxon>Pseudomonadota</taxon>
        <taxon>Gammaproteobacteria</taxon>
        <taxon>Alteromonadales</taxon>
        <taxon>Alteromonadaceae</taxon>
        <taxon>Alteromonas/Salinimonas group</taxon>
        <taxon>Alteromonas</taxon>
    </lineage>
</organism>
<dbReference type="GO" id="GO:0016702">
    <property type="term" value="F:oxidoreductase activity, acting on single donors with incorporation of molecular oxygen, incorporation of two atoms of oxygen"/>
    <property type="evidence" value="ECO:0007669"/>
    <property type="project" value="UniProtKB-ARBA"/>
</dbReference>
<evidence type="ECO:0000256" key="1">
    <source>
        <dbReference type="ARBA" id="ARBA00001947"/>
    </source>
</evidence>
<evidence type="ECO:0000259" key="6">
    <source>
        <dbReference type="Pfam" id="PF02900"/>
    </source>
</evidence>
<dbReference type="InterPro" id="IPR004183">
    <property type="entry name" value="Xdiol_dOase_suB"/>
</dbReference>
<dbReference type="PIRSF" id="PIRSF006157">
    <property type="entry name" value="Doxgns_DODA"/>
    <property type="match status" value="1"/>
</dbReference>
<dbReference type="CDD" id="cd07363">
    <property type="entry name" value="45_DOPA_Dioxygenase"/>
    <property type="match status" value="1"/>
</dbReference>
<name>A0A918JPB6_9ALTE</name>
<evidence type="ECO:0000313" key="7">
    <source>
        <dbReference type="EMBL" id="GGW90021.1"/>
    </source>
</evidence>
<keyword evidence="8" id="KW-1185">Reference proteome</keyword>
<evidence type="ECO:0000256" key="4">
    <source>
        <dbReference type="ARBA" id="ARBA00022833"/>
    </source>
</evidence>
<dbReference type="SUPFAM" id="SSF53213">
    <property type="entry name" value="LigB-like"/>
    <property type="match status" value="1"/>
</dbReference>
<keyword evidence="4" id="KW-0862">Zinc</keyword>
<evidence type="ECO:0000256" key="5">
    <source>
        <dbReference type="ARBA" id="ARBA00023002"/>
    </source>
</evidence>
<sequence>MDTPTFSHHVVYLSHGGGPLPLLGDAAHQQMTEKLSQLAVSIPRPEAILVVSAHWEDTVINVSASSSPELLFDYYGFAQQAYQIRYPCKGSAELTSQVLMALKSAGIEARSDATRGLDHGVFVPLKIMYPAADIPVVALSLHSQLSPRLHIEVGKALGRLRGNLLVIGSGFSFHNMQAFSVSGGDADARNQRFQRWLHDTIMNKTYSEKVRQMQLTDWTQAPNARYCHPREEHLLPLHVCYGVAGRMADKAIKMNVLGVECQNFIWYSR</sequence>
<dbReference type="InterPro" id="IPR014436">
    <property type="entry name" value="Extradiol_dOase_DODA"/>
</dbReference>
<comment type="cofactor">
    <cofactor evidence="1">
        <name>Zn(2+)</name>
        <dbReference type="ChEBI" id="CHEBI:29105"/>
    </cofactor>
</comment>
<reference evidence="7" key="2">
    <citation type="submission" date="2020-09" db="EMBL/GenBank/DDBJ databases">
        <authorList>
            <person name="Sun Q."/>
            <person name="Kim S."/>
        </authorList>
    </citation>
    <scope>NUCLEOTIDE SEQUENCE</scope>
    <source>
        <strain evidence="7">KCTC 22164</strain>
    </source>
</reference>
<evidence type="ECO:0000313" key="8">
    <source>
        <dbReference type="Proteomes" id="UP000631300"/>
    </source>
</evidence>
<keyword evidence="5" id="KW-0560">Oxidoreductase</keyword>
<feature type="domain" description="Extradiol ring-cleavage dioxygenase class III enzyme subunit B" evidence="6">
    <location>
        <begin position="31"/>
        <end position="247"/>
    </location>
</feature>
<evidence type="ECO:0000256" key="3">
    <source>
        <dbReference type="ARBA" id="ARBA00022723"/>
    </source>
</evidence>
<reference evidence="7" key="1">
    <citation type="journal article" date="2014" name="Int. J. Syst. Evol. Microbiol.">
        <title>Complete genome sequence of Corynebacterium casei LMG S-19264T (=DSM 44701T), isolated from a smear-ripened cheese.</title>
        <authorList>
            <consortium name="US DOE Joint Genome Institute (JGI-PGF)"/>
            <person name="Walter F."/>
            <person name="Albersmeier A."/>
            <person name="Kalinowski J."/>
            <person name="Ruckert C."/>
        </authorList>
    </citation>
    <scope>NUCLEOTIDE SEQUENCE</scope>
    <source>
        <strain evidence="7">KCTC 22164</strain>
    </source>
</reference>
<dbReference type="Proteomes" id="UP000631300">
    <property type="component" value="Unassembled WGS sequence"/>
</dbReference>
<dbReference type="PANTHER" id="PTHR30096">
    <property type="entry name" value="4,5-DOPA DIOXYGENASE EXTRADIOL-LIKE PROTEIN"/>
    <property type="match status" value="1"/>
</dbReference>
<dbReference type="RefSeq" id="WP_229805131.1">
    <property type="nucleotide sequence ID" value="NZ_BMXP01000006.1"/>
</dbReference>
<keyword evidence="3" id="KW-0479">Metal-binding</keyword>
<comment type="caution">
    <text evidence="7">The sequence shown here is derived from an EMBL/GenBank/DDBJ whole genome shotgun (WGS) entry which is preliminary data.</text>
</comment>
<protein>
    <submittedName>
        <fullName evidence="7">Dioxygenase</fullName>
    </submittedName>
</protein>
<dbReference type="EMBL" id="BMXP01000006">
    <property type="protein sequence ID" value="GGW90021.1"/>
    <property type="molecule type" value="Genomic_DNA"/>
</dbReference>
<comment type="similarity">
    <text evidence="2">Belongs to the DODA-type extradiol aromatic ring-opening dioxygenase family.</text>
</comment>